<feature type="transmembrane region" description="Helical" evidence="1">
    <location>
        <begin position="12"/>
        <end position="31"/>
    </location>
</feature>
<dbReference type="EMBL" id="EF138834">
    <property type="protein sequence ID" value="ABM21414.1"/>
    <property type="molecule type" value="Genomic_DNA"/>
</dbReference>
<keyword evidence="1" id="KW-1133">Transmembrane helix</keyword>
<sequence>MRRLRIICFFRNLSINLLSGFEIVFFMSFLWEMSTKTLLIVEFIMLILSFFDYFKKFNGINQLISCILLSLFLTYLTLHLNRIGYFLVNDIKVNNRITFSVLIVTLVVIVLLFVRVYFFEKKEESICASSLIILTTKLVIEFCIFFTGGLFIQTMIYLNYRNVTLFEVLGTVNFIIFCYLLIKKEKILIVWPFHKTYREISIINIVQTFICFFGGCLLWGSNKNDIKNAFLIVAIIGLSLGVLYWTDLGKIFGDNYFGIILIIVNLIPFCVFGLYDQGNILGKTSLTTTIFGIIFLIGAVLLAIVGEDVQNVNGIDLADIKNKELKVKIARYRLRISNGIVLATFINTLFSDETSVKKFGNWLADIVNYYFGRIDTTWILVFILIVSLIFIFVGSKVLSYLEVKAFRKF</sequence>
<feature type="transmembrane region" description="Helical" evidence="1">
    <location>
        <begin position="164"/>
        <end position="182"/>
    </location>
</feature>
<evidence type="ECO:0000256" key="1">
    <source>
        <dbReference type="SAM" id="Phobius"/>
    </source>
</evidence>
<name>A1YVD1_LACJH</name>
<dbReference type="AlphaFoldDB" id="A1YVD1"/>
<feature type="transmembrane region" description="Helical" evidence="1">
    <location>
        <begin position="97"/>
        <end position="118"/>
    </location>
</feature>
<accession>A1YVD1</accession>
<organism evidence="2">
    <name type="scientific">Lactobacillus johnsonii</name>
    <dbReference type="NCBI Taxonomy" id="33959"/>
    <lineage>
        <taxon>Bacteria</taxon>
        <taxon>Bacillati</taxon>
        <taxon>Bacillota</taxon>
        <taxon>Bacilli</taxon>
        <taxon>Lactobacillales</taxon>
        <taxon>Lactobacillaceae</taxon>
        <taxon>Lactobacillus</taxon>
    </lineage>
</organism>
<feature type="transmembrane region" description="Helical" evidence="1">
    <location>
        <begin position="256"/>
        <end position="275"/>
    </location>
</feature>
<protein>
    <submittedName>
        <fullName evidence="2">Membrane protein</fullName>
    </submittedName>
</protein>
<feature type="transmembrane region" description="Helical" evidence="1">
    <location>
        <begin position="378"/>
        <end position="401"/>
    </location>
</feature>
<feature type="transmembrane region" description="Helical" evidence="1">
    <location>
        <begin position="138"/>
        <end position="158"/>
    </location>
</feature>
<feature type="transmembrane region" description="Helical" evidence="1">
    <location>
        <begin position="287"/>
        <end position="305"/>
    </location>
</feature>
<reference evidence="2" key="1">
    <citation type="journal article" date="2007" name="J. Bacteriol.">
        <title>Similarity and differences in the Lactobacillus acidophilus group identified by polyphasic analysis and comparative genomics.</title>
        <authorList>
            <person name="Berger B."/>
            <person name="Pridmore R.D."/>
            <person name="Barretto C."/>
            <person name="Delmas-Julien F."/>
            <person name="Schreiber K."/>
            <person name="Arigoni F."/>
            <person name="Brussow H."/>
        </authorList>
    </citation>
    <scope>NUCLEOTIDE SEQUENCE</scope>
    <source>
        <strain evidence="2">ATCC 11506</strain>
    </source>
</reference>
<proteinExistence type="predicted"/>
<gene>
    <name evidence="2" type="ORF">ATCC11506LJ0025</name>
</gene>
<feature type="transmembrane region" description="Helical" evidence="1">
    <location>
        <begin position="202"/>
        <end position="220"/>
    </location>
</feature>
<feature type="transmembrane region" description="Helical" evidence="1">
    <location>
        <begin position="226"/>
        <end position="244"/>
    </location>
</feature>
<keyword evidence="1" id="KW-0472">Membrane</keyword>
<keyword evidence="1" id="KW-0812">Transmembrane</keyword>
<evidence type="ECO:0000313" key="2">
    <source>
        <dbReference type="EMBL" id="ABM21414.1"/>
    </source>
</evidence>